<protein>
    <submittedName>
        <fullName evidence="1">Uncharacterized protein</fullName>
    </submittedName>
</protein>
<proteinExistence type="predicted"/>
<organism evidence="1 2">
    <name type="scientific">Vreelandella arcis</name>
    <dbReference type="NCBI Taxonomy" id="416873"/>
    <lineage>
        <taxon>Bacteria</taxon>
        <taxon>Pseudomonadati</taxon>
        <taxon>Pseudomonadota</taxon>
        <taxon>Gammaproteobacteria</taxon>
        <taxon>Oceanospirillales</taxon>
        <taxon>Halomonadaceae</taxon>
        <taxon>Vreelandella</taxon>
    </lineage>
</organism>
<keyword evidence="2" id="KW-1185">Reference proteome</keyword>
<dbReference type="AlphaFoldDB" id="A0A1G9Y7U4"/>
<reference evidence="2" key="1">
    <citation type="submission" date="2016-10" db="EMBL/GenBank/DDBJ databases">
        <authorList>
            <person name="Varghese N."/>
            <person name="Submissions S."/>
        </authorList>
    </citation>
    <scope>NUCLEOTIDE SEQUENCE [LARGE SCALE GENOMIC DNA]</scope>
    <source>
        <strain evidence="2">CGMCC 1.6494</strain>
    </source>
</reference>
<accession>A0A1G9Y7U4</accession>
<gene>
    <name evidence="1" type="ORF">SAMN04487951_10226</name>
</gene>
<evidence type="ECO:0000313" key="2">
    <source>
        <dbReference type="Proteomes" id="UP000199677"/>
    </source>
</evidence>
<dbReference type="EMBL" id="FNII01000002">
    <property type="protein sequence ID" value="SDN04591.1"/>
    <property type="molecule type" value="Genomic_DNA"/>
</dbReference>
<dbReference type="Proteomes" id="UP000199677">
    <property type="component" value="Unassembled WGS sequence"/>
</dbReference>
<name>A0A1G9Y7U4_9GAMM</name>
<evidence type="ECO:0000313" key="1">
    <source>
        <dbReference type="EMBL" id="SDN04591.1"/>
    </source>
</evidence>
<sequence length="87" mass="9389">MARPAVQCFQGMFHIHEAEVAGPATQDLNQFFEHSSDVAPSATLEDSQIRCIRRCAPCLPHNQDAPGVPGAWVLLGSQFTESVSGSH</sequence>